<protein>
    <submittedName>
        <fullName evidence="2">Transferase hexapeptide repeat family protein</fullName>
    </submittedName>
</protein>
<keyword evidence="3" id="KW-1185">Reference proteome</keyword>
<proteinExistence type="predicted"/>
<dbReference type="Pfam" id="PF00132">
    <property type="entry name" value="Hexapep"/>
    <property type="match status" value="2"/>
</dbReference>
<gene>
    <name evidence="2" type="ORF">DXN05_02945</name>
</gene>
<dbReference type="PANTHER" id="PTHR13061:SF29">
    <property type="entry name" value="GAMMA CARBONIC ANHYDRASE-LIKE 1, MITOCHONDRIAL-RELATED"/>
    <property type="match status" value="1"/>
</dbReference>
<name>A0A3E1NPT3_9BACT</name>
<dbReference type="SUPFAM" id="SSF51161">
    <property type="entry name" value="Trimeric LpxA-like enzymes"/>
    <property type="match status" value="1"/>
</dbReference>
<dbReference type="EMBL" id="QTJU01000001">
    <property type="protein sequence ID" value="RFM29945.1"/>
    <property type="molecule type" value="Genomic_DNA"/>
</dbReference>
<comment type="caution">
    <text evidence="2">The sequence shown here is derived from an EMBL/GenBank/DDBJ whole genome shotgun (WGS) entry which is preliminary data.</text>
</comment>
<dbReference type="Proteomes" id="UP000261284">
    <property type="component" value="Unassembled WGS sequence"/>
</dbReference>
<dbReference type="GO" id="GO:0016740">
    <property type="term" value="F:transferase activity"/>
    <property type="evidence" value="ECO:0007669"/>
    <property type="project" value="UniProtKB-KW"/>
</dbReference>
<keyword evidence="2" id="KW-0808">Transferase</keyword>
<dbReference type="CDD" id="cd04745">
    <property type="entry name" value="LbH_paaY_like"/>
    <property type="match status" value="1"/>
</dbReference>
<dbReference type="InterPro" id="IPR001451">
    <property type="entry name" value="Hexapep"/>
</dbReference>
<organism evidence="2 3">
    <name type="scientific">Deminuibacter soli</name>
    <dbReference type="NCBI Taxonomy" id="2291815"/>
    <lineage>
        <taxon>Bacteria</taxon>
        <taxon>Pseudomonadati</taxon>
        <taxon>Bacteroidota</taxon>
        <taxon>Chitinophagia</taxon>
        <taxon>Chitinophagales</taxon>
        <taxon>Chitinophagaceae</taxon>
        <taxon>Deminuibacter</taxon>
    </lineage>
</organism>
<feature type="compositionally biased region" description="Polar residues" evidence="1">
    <location>
        <begin position="181"/>
        <end position="202"/>
    </location>
</feature>
<dbReference type="RefSeq" id="WP_116845701.1">
    <property type="nucleotide sequence ID" value="NZ_QTJU01000001.1"/>
</dbReference>
<evidence type="ECO:0000313" key="3">
    <source>
        <dbReference type="Proteomes" id="UP000261284"/>
    </source>
</evidence>
<dbReference type="OrthoDB" id="9803036at2"/>
<evidence type="ECO:0000313" key="2">
    <source>
        <dbReference type="EMBL" id="RFM29945.1"/>
    </source>
</evidence>
<reference evidence="2 3" key="1">
    <citation type="submission" date="2018-08" db="EMBL/GenBank/DDBJ databases">
        <title>Chitinophagaceae sp. K23C18032701, a novel bacterium isolated from forest soil.</title>
        <authorList>
            <person name="Wang C."/>
        </authorList>
    </citation>
    <scope>NUCLEOTIDE SEQUENCE [LARGE SCALE GENOMIC DNA]</scope>
    <source>
        <strain evidence="2 3">K23C18032701</strain>
    </source>
</reference>
<evidence type="ECO:0000256" key="1">
    <source>
        <dbReference type="SAM" id="MobiDB-lite"/>
    </source>
</evidence>
<sequence>MFYAFNEFIPVVHPSAFVHPQAAVTGNVIIGKNVYIGPGAAIRGDWGAIVIEDGCNVQENCTIHMFPGVTVVLKEAAHIGHGAIVHGATIGRNCLVGMNSVLMDNVDLGDECIVGALSFVKTGTIIPARSVVAGNPAKIIKEVSDEMLAWKTAGTAIYQQLPGDMHAHWHPCEPLAEMPANRQSPVNNTSYQPWQQQNNSPG</sequence>
<dbReference type="Gene3D" id="2.160.10.10">
    <property type="entry name" value="Hexapeptide repeat proteins"/>
    <property type="match status" value="1"/>
</dbReference>
<dbReference type="InterPro" id="IPR011004">
    <property type="entry name" value="Trimer_LpxA-like_sf"/>
</dbReference>
<dbReference type="AlphaFoldDB" id="A0A3E1NPT3"/>
<dbReference type="PANTHER" id="PTHR13061">
    <property type="entry name" value="DYNACTIN SUBUNIT P25"/>
    <property type="match status" value="1"/>
</dbReference>
<feature type="region of interest" description="Disordered" evidence="1">
    <location>
        <begin position="177"/>
        <end position="202"/>
    </location>
</feature>
<accession>A0A3E1NPT3</accession>
<dbReference type="InterPro" id="IPR050484">
    <property type="entry name" value="Transf_Hexapept/Carb_Anhydrase"/>
</dbReference>